<keyword evidence="6" id="KW-1133">Transmembrane helix</keyword>
<dbReference type="SUPFAM" id="SSF81452">
    <property type="entry name" value="Cytochrome c oxidase subunit III-like"/>
    <property type="match status" value="2"/>
</dbReference>
<dbReference type="AlphaFoldDB" id="A0A140CUS3"/>
<evidence type="ECO:0000256" key="6">
    <source>
        <dbReference type="ARBA" id="ARBA00022989"/>
    </source>
</evidence>
<dbReference type="PANTHER" id="PTHR11403">
    <property type="entry name" value="CYTOCHROME C OXIDASE SUBUNIT III"/>
    <property type="match status" value="1"/>
</dbReference>
<dbReference type="PROSITE" id="PS50253">
    <property type="entry name" value="COX3"/>
    <property type="match status" value="1"/>
</dbReference>
<dbReference type="Pfam" id="PF00510">
    <property type="entry name" value="COX3"/>
    <property type="match status" value="1"/>
</dbReference>
<keyword evidence="8 11" id="KW-0496">Mitochondrion</keyword>
<dbReference type="GO" id="GO:0016020">
    <property type="term" value="C:membrane"/>
    <property type="evidence" value="ECO:0007669"/>
    <property type="project" value="UniProtKB-SubCell"/>
</dbReference>
<dbReference type="GO" id="GO:0004129">
    <property type="term" value="F:cytochrome-c oxidase activity"/>
    <property type="evidence" value="ECO:0007669"/>
    <property type="project" value="InterPro"/>
</dbReference>
<evidence type="ECO:0000256" key="1">
    <source>
        <dbReference type="ARBA" id="ARBA00004141"/>
    </source>
</evidence>
<name>A0A140CUS3_9METZ</name>
<dbReference type="PANTHER" id="PTHR11403:SF7">
    <property type="entry name" value="CYTOCHROME C OXIDASE SUBUNIT 3"/>
    <property type="match status" value="1"/>
</dbReference>
<evidence type="ECO:0000256" key="4">
    <source>
        <dbReference type="ARBA" id="ARBA00022692"/>
    </source>
</evidence>
<evidence type="ECO:0000256" key="8">
    <source>
        <dbReference type="RuleBase" id="RU003375"/>
    </source>
</evidence>
<dbReference type="InterPro" id="IPR024791">
    <property type="entry name" value="Cyt_c/ubiquinol_Oxase_su3"/>
</dbReference>
<reference evidence="11" key="1">
    <citation type="journal article" date="2016" name="Curr. Biol.">
        <title>Extensive Mitochondrial mRNA Editing and Unusual Mitochondrial Genome Organization in Calcaronean Sponges.</title>
        <authorList>
            <person name="Lavrov D.V."/>
            <person name="Adamski M."/>
            <person name="Chevaldonne P."/>
            <person name="Adamska M."/>
        </authorList>
    </citation>
    <scope>NUCLEOTIDE SEQUENCE</scope>
</reference>
<dbReference type="InterPro" id="IPR013833">
    <property type="entry name" value="Cyt_c_oxidase_su3_a-hlx"/>
</dbReference>
<organism evidence="11">
    <name type="scientific">Leucosolenia complicata</name>
    <dbReference type="NCBI Taxonomy" id="433461"/>
    <lineage>
        <taxon>Eukaryota</taxon>
        <taxon>Metazoa</taxon>
        <taxon>Porifera</taxon>
        <taxon>Calcarea</taxon>
        <taxon>Calcaronea</taxon>
        <taxon>Leucosolenida</taxon>
        <taxon>Leucosoleniidae</taxon>
        <taxon>Leucosolenia</taxon>
    </lineage>
</organism>
<feature type="domain" description="Heme-copper oxidase subunit III family profile" evidence="10">
    <location>
        <begin position="85"/>
        <end position="281"/>
    </location>
</feature>
<dbReference type="Gene3D" id="1.20.120.80">
    <property type="entry name" value="Cytochrome c oxidase, subunit III, four-helix bundle"/>
    <property type="match status" value="2"/>
</dbReference>
<comment type="subcellular location">
    <subcellularLocation>
        <location evidence="1">Membrane</location>
        <topology evidence="1">Multi-pass membrane protein</topology>
    </subcellularLocation>
</comment>
<keyword evidence="11" id="KW-0560">Oxidoreductase</keyword>
<sequence length="282" mass="29794">MLRGGTAPGPTYLPTRSFARVLRGRLSASRGACGSSSVGGGPSPWRSSRPRAGRPSGVGRWSWMGPSPAGGLVGTSGPERWDSPFVFSEAMLFFLSSRCFLALNPSGAGGGTWPPIGSVAPDPYGMPLFGTTVLLASGCAATAGHRMARRVPVRGSVPRGPLGRGPGRMELPPIHRRPGPWLRAAGALGLLFGVSGVGVPTGGIRLAMRGARVPLLPGHRVPRHPRGRGNGMPFFMRLEPGVWGWPGWSGRPLGVDAACWYWHFVDAVWLALWAVLRVGRFP</sequence>
<comment type="function">
    <text evidence="8">Component of the cytochrome c oxidase, the last enzyme in the mitochondrial electron transport chain which drives oxidative phosphorylation. The respiratory chain contains 3 multisubunit complexes succinate dehydrogenase (complex II, CII), ubiquinol-cytochrome c oxidoreductase (cytochrome b-c1 complex, complex III, CIII) and cytochrome c oxidase (complex IV, CIV), that cooperate to transfer electrons derived from NADH and succinate to molecular oxygen, creating an electrochemical gradient over the inner membrane that drives transmembrane transport and the ATP synthase. Cytochrome c oxidase is the component of the respiratory chain that catalyzes the reduction of oxygen to water. Electrons originating from reduced cytochrome c in the intermembrane space (IMS) are transferred via the dinuclear copper A center (CU(A)) of subunit 2 and heme A of subunit 1 to the active site in subunit 1, a binuclear center (BNC) formed by heme A3 and copper B (CU(B)). The BNC reduces molecular oxygen to 2 water molecules using 4 electrons from cytochrome c in the IMS and 4 protons from the mitochondrial matrix.</text>
</comment>
<evidence type="ECO:0000256" key="9">
    <source>
        <dbReference type="SAM" id="MobiDB-lite"/>
    </source>
</evidence>
<dbReference type="InterPro" id="IPR000298">
    <property type="entry name" value="Cyt_c_oxidase-like_su3"/>
</dbReference>
<proteinExistence type="inferred from homology"/>
<dbReference type="GO" id="GO:0019646">
    <property type="term" value="P:aerobic electron transport chain"/>
    <property type="evidence" value="ECO:0007669"/>
    <property type="project" value="InterPro"/>
</dbReference>
<evidence type="ECO:0000256" key="3">
    <source>
        <dbReference type="ARBA" id="ARBA00015944"/>
    </source>
</evidence>
<accession>A0A140CUS3</accession>
<keyword evidence="5" id="KW-1278">Translocase</keyword>
<feature type="region of interest" description="Disordered" evidence="9">
    <location>
        <begin position="29"/>
        <end position="69"/>
    </location>
</feature>
<evidence type="ECO:0000256" key="2">
    <source>
        <dbReference type="ARBA" id="ARBA00010581"/>
    </source>
</evidence>
<comment type="similarity">
    <text evidence="2 8">Belongs to the cytochrome c oxidase subunit 3 family.</text>
</comment>
<gene>
    <name evidence="11" type="primary">cox3</name>
</gene>
<keyword evidence="4 8" id="KW-0812">Transmembrane</keyword>
<keyword evidence="7" id="KW-0472">Membrane</keyword>
<geneLocation type="mitochondrion" evidence="11"/>
<protein>
    <recommendedName>
        <fullName evidence="3 8">Cytochrome c oxidase subunit 3</fullName>
    </recommendedName>
</protein>
<evidence type="ECO:0000313" key="11">
    <source>
        <dbReference type="EMBL" id="AMJ16553.1"/>
    </source>
</evidence>
<evidence type="ECO:0000259" key="10">
    <source>
        <dbReference type="PROSITE" id="PS50253"/>
    </source>
</evidence>
<dbReference type="EMBL" id="KT997970">
    <property type="protein sequence ID" value="AMJ16553.1"/>
    <property type="molecule type" value="Genomic_DNA"/>
</dbReference>
<dbReference type="InterPro" id="IPR035973">
    <property type="entry name" value="Cyt_c_oxidase_su3-like_sf"/>
</dbReference>
<dbReference type="GO" id="GO:0016491">
    <property type="term" value="F:oxidoreductase activity"/>
    <property type="evidence" value="ECO:0007669"/>
    <property type="project" value="UniProtKB-KW"/>
</dbReference>
<evidence type="ECO:0000256" key="7">
    <source>
        <dbReference type="ARBA" id="ARBA00023136"/>
    </source>
</evidence>
<evidence type="ECO:0000256" key="5">
    <source>
        <dbReference type="ARBA" id="ARBA00022967"/>
    </source>
</evidence>